<dbReference type="GO" id="GO:0006508">
    <property type="term" value="P:proteolysis"/>
    <property type="evidence" value="ECO:0007669"/>
    <property type="project" value="InterPro"/>
</dbReference>
<evidence type="ECO:0000256" key="2">
    <source>
        <dbReference type="ARBA" id="ARBA00007447"/>
    </source>
</evidence>
<accession>A0A8C3YW32</accession>
<keyword evidence="6" id="KW-1185">Reference proteome</keyword>
<comment type="subcellular location">
    <subcellularLocation>
        <location evidence="1">Secreted</location>
        <location evidence="1">Extracellular space</location>
    </subcellularLocation>
</comment>
<evidence type="ECO:0000256" key="1">
    <source>
        <dbReference type="ARBA" id="ARBA00004239"/>
    </source>
</evidence>
<dbReference type="PROSITE" id="PS51767">
    <property type="entry name" value="PEPTIDASE_A1"/>
    <property type="match status" value="1"/>
</dbReference>
<dbReference type="GO" id="GO:0005576">
    <property type="term" value="C:extracellular region"/>
    <property type="evidence" value="ECO:0007669"/>
    <property type="project" value="UniProtKB-SubCell"/>
</dbReference>
<reference evidence="5" key="2">
    <citation type="submission" date="2025-09" db="UniProtKB">
        <authorList>
            <consortium name="Ensembl"/>
        </authorList>
    </citation>
    <scope>IDENTIFICATION</scope>
</reference>
<dbReference type="InterPro" id="IPR001461">
    <property type="entry name" value="Aspartic_peptidase_A1"/>
</dbReference>
<evidence type="ECO:0000313" key="6">
    <source>
        <dbReference type="Proteomes" id="UP000694540"/>
    </source>
</evidence>
<dbReference type="Pfam" id="PF00026">
    <property type="entry name" value="Asp"/>
    <property type="match status" value="1"/>
</dbReference>
<name>A0A8C3YW32_9CETA</name>
<organism evidence="5 6">
    <name type="scientific">Catagonus wagneri</name>
    <name type="common">Chacoan peccary</name>
    <dbReference type="NCBI Taxonomy" id="51154"/>
    <lineage>
        <taxon>Eukaryota</taxon>
        <taxon>Metazoa</taxon>
        <taxon>Chordata</taxon>
        <taxon>Craniata</taxon>
        <taxon>Vertebrata</taxon>
        <taxon>Euteleostomi</taxon>
        <taxon>Mammalia</taxon>
        <taxon>Eutheria</taxon>
        <taxon>Laurasiatheria</taxon>
        <taxon>Artiodactyla</taxon>
        <taxon>Suina</taxon>
        <taxon>Tayassuidae</taxon>
        <taxon>Catagonus</taxon>
    </lineage>
</organism>
<reference evidence="5" key="1">
    <citation type="submission" date="2025-08" db="UniProtKB">
        <authorList>
            <consortium name="Ensembl"/>
        </authorList>
    </citation>
    <scope>IDENTIFICATION</scope>
</reference>
<sequence length="148" mass="15991">PNGITWTEEIIGCPYGCQAIVDTGTSLLLGPRKEVAKIHSLIKPLSLFLRQYVIPCNITNILPDIVFTINSVDYPVPPQAYVQKVRGQRWGLVLNLRPVAPVGCLMPGGGGPLQAKLHHRRCCSAPMPPSHHQPSWGGHPGPPTKPAA</sequence>
<protein>
    <recommendedName>
        <fullName evidence="4">Peptidase A1 domain-containing protein</fullName>
    </recommendedName>
</protein>
<dbReference type="SUPFAM" id="SSF50630">
    <property type="entry name" value="Acid proteases"/>
    <property type="match status" value="1"/>
</dbReference>
<dbReference type="AlphaFoldDB" id="A0A8C3YW32"/>
<dbReference type="PROSITE" id="PS00141">
    <property type="entry name" value="ASP_PROTEASE"/>
    <property type="match status" value="1"/>
</dbReference>
<evidence type="ECO:0000259" key="4">
    <source>
        <dbReference type="PROSITE" id="PS51767"/>
    </source>
</evidence>
<dbReference type="PANTHER" id="PTHR47966">
    <property type="entry name" value="BETA-SITE APP-CLEAVING ENZYME, ISOFORM A-RELATED"/>
    <property type="match status" value="1"/>
</dbReference>
<comment type="similarity">
    <text evidence="2">Belongs to the peptidase A1 family.</text>
</comment>
<dbReference type="InterPro" id="IPR001969">
    <property type="entry name" value="Aspartic_peptidase_AS"/>
</dbReference>
<proteinExistence type="inferred from homology"/>
<evidence type="ECO:0000313" key="5">
    <source>
        <dbReference type="Ensembl" id="ENSCWAP00000029135.1"/>
    </source>
</evidence>
<dbReference type="InterPro" id="IPR021109">
    <property type="entry name" value="Peptidase_aspartic_dom_sf"/>
</dbReference>
<dbReference type="Proteomes" id="UP000694540">
    <property type="component" value="Unplaced"/>
</dbReference>
<dbReference type="PANTHER" id="PTHR47966:SF49">
    <property type="entry name" value="PEPSIN A-5"/>
    <property type="match status" value="1"/>
</dbReference>
<dbReference type="GO" id="GO:0004190">
    <property type="term" value="F:aspartic-type endopeptidase activity"/>
    <property type="evidence" value="ECO:0007669"/>
    <property type="project" value="InterPro"/>
</dbReference>
<dbReference type="Gene3D" id="2.40.70.10">
    <property type="entry name" value="Acid Proteases"/>
    <property type="match status" value="1"/>
</dbReference>
<evidence type="ECO:0000256" key="3">
    <source>
        <dbReference type="SAM" id="MobiDB-lite"/>
    </source>
</evidence>
<dbReference type="InterPro" id="IPR033121">
    <property type="entry name" value="PEPTIDASE_A1"/>
</dbReference>
<dbReference type="Ensembl" id="ENSCWAT00000031571.1">
    <property type="protein sequence ID" value="ENSCWAP00000029135.1"/>
    <property type="gene ID" value="ENSCWAG00000021838.1"/>
</dbReference>
<feature type="domain" description="Peptidase A1" evidence="4">
    <location>
        <begin position="1"/>
        <end position="137"/>
    </location>
</feature>
<dbReference type="GeneTree" id="ENSGT00940000153747"/>
<feature type="region of interest" description="Disordered" evidence="3">
    <location>
        <begin position="124"/>
        <end position="148"/>
    </location>
</feature>